<keyword evidence="1" id="KW-0812">Transmembrane</keyword>
<feature type="transmembrane region" description="Helical" evidence="1">
    <location>
        <begin position="217"/>
        <end position="240"/>
    </location>
</feature>
<keyword evidence="1" id="KW-0472">Membrane</keyword>
<name>A0A543FLJ6_9MICO</name>
<feature type="signal peptide" evidence="2">
    <location>
        <begin position="1"/>
        <end position="31"/>
    </location>
</feature>
<reference evidence="3 4" key="1">
    <citation type="submission" date="2019-06" db="EMBL/GenBank/DDBJ databases">
        <title>Sequencing the genomes of 1000 actinobacteria strains.</title>
        <authorList>
            <person name="Klenk H.-P."/>
        </authorList>
    </citation>
    <scope>NUCLEOTIDE SEQUENCE [LARGE SCALE GENOMIC DNA]</scope>
    <source>
        <strain evidence="3 4">DSM 105492</strain>
    </source>
</reference>
<comment type="caution">
    <text evidence="3">The sequence shown here is derived from an EMBL/GenBank/DDBJ whole genome shotgun (WGS) entry which is preliminary data.</text>
</comment>
<feature type="transmembrane region" description="Helical" evidence="1">
    <location>
        <begin position="252"/>
        <end position="273"/>
    </location>
</feature>
<organism evidence="3 4">
    <name type="scientific">Microbacterium kyungheense</name>
    <dbReference type="NCBI Taxonomy" id="1263636"/>
    <lineage>
        <taxon>Bacteria</taxon>
        <taxon>Bacillati</taxon>
        <taxon>Actinomycetota</taxon>
        <taxon>Actinomycetes</taxon>
        <taxon>Micrococcales</taxon>
        <taxon>Microbacteriaceae</taxon>
        <taxon>Microbacterium</taxon>
    </lineage>
</organism>
<protein>
    <submittedName>
        <fullName evidence="3">Uncharacterized protein</fullName>
    </submittedName>
</protein>
<sequence>MAGVATRARVTVAAVVTGVLLAVGASVPAWADSMDDLLAVDTSLSAAVDAFATVYSDQSASNEDAAAAAGTFQTSAESAQTEFQSIADETTDTELAAYAGDFSDEAGDMAVAAGDIVSAFGTEDADALSQAETDLSAAMDAYSASADAYNDYLATVPVSPLTDPAFVGWLTVLVIAVVFLILTLVFALVTRKHQGLLPAKPDKKGAMQQTSLKRLRWMVVLWAGVFAVGAAIPFFQVAFATPDENGEYTYNVFWYPLAAGVVLSIVGLVQYFIAAATVRREGSAPLYDPNAPLPVADDAAADAAPVAAGAPAAPAVDATGISGAPAPAAPAAPAAETTAVPVPAAPAATLDAPAVVASAPQDAPVAEPRA</sequence>
<evidence type="ECO:0000313" key="4">
    <source>
        <dbReference type="Proteomes" id="UP000320235"/>
    </source>
</evidence>
<accession>A0A543FLJ6</accession>
<dbReference type="AlphaFoldDB" id="A0A543FLJ6"/>
<keyword evidence="2" id="KW-0732">Signal</keyword>
<dbReference type="RefSeq" id="WP_141893228.1">
    <property type="nucleotide sequence ID" value="NZ_BAABLH010000007.1"/>
</dbReference>
<dbReference type="OrthoDB" id="5072687at2"/>
<evidence type="ECO:0000313" key="3">
    <source>
        <dbReference type="EMBL" id="TQM34743.1"/>
    </source>
</evidence>
<keyword evidence="1" id="KW-1133">Transmembrane helix</keyword>
<dbReference type="Proteomes" id="UP000320235">
    <property type="component" value="Unassembled WGS sequence"/>
</dbReference>
<dbReference type="EMBL" id="VFPE01000001">
    <property type="protein sequence ID" value="TQM34743.1"/>
    <property type="molecule type" value="Genomic_DNA"/>
</dbReference>
<proteinExistence type="predicted"/>
<keyword evidence="4" id="KW-1185">Reference proteome</keyword>
<evidence type="ECO:0000256" key="2">
    <source>
        <dbReference type="SAM" id="SignalP"/>
    </source>
</evidence>
<gene>
    <name evidence="3" type="ORF">FB391_1033</name>
</gene>
<feature type="transmembrane region" description="Helical" evidence="1">
    <location>
        <begin position="166"/>
        <end position="189"/>
    </location>
</feature>
<feature type="chain" id="PRO_5022061925" evidence="2">
    <location>
        <begin position="32"/>
        <end position="370"/>
    </location>
</feature>
<evidence type="ECO:0000256" key="1">
    <source>
        <dbReference type="SAM" id="Phobius"/>
    </source>
</evidence>